<evidence type="ECO:0000259" key="1">
    <source>
        <dbReference type="Pfam" id="PF07727"/>
    </source>
</evidence>
<feature type="non-terminal residue" evidence="2">
    <location>
        <position position="1"/>
    </location>
</feature>
<dbReference type="SUPFAM" id="SSF56672">
    <property type="entry name" value="DNA/RNA polymerases"/>
    <property type="match status" value="1"/>
</dbReference>
<gene>
    <name evidence="2" type="ORF">KK1_027758</name>
</gene>
<sequence>QTMKSLGYKQNQGDHTLFIKHSPYGKLTLLLVYVDDMIVAGDDKVEKLILKEKLTTHFEIKELEKLKYLLGIEVAYSRKRIFNSQRIYVLDLLKEIGKWGCKTTRVSIEQNHRIESEESLLVEKSPSDRRSISGYCMLFGGNLVTWRSKKECSCLI</sequence>
<name>A0A151S6F4_CAJCA</name>
<dbReference type="InterPro" id="IPR013103">
    <property type="entry name" value="RVT_2"/>
</dbReference>
<dbReference type="EMBL" id="KQ483455">
    <property type="protein sequence ID" value="KYP50393.1"/>
    <property type="molecule type" value="Genomic_DNA"/>
</dbReference>
<dbReference type="AlphaFoldDB" id="A0A151S6F4"/>
<proteinExistence type="predicted"/>
<evidence type="ECO:0000313" key="3">
    <source>
        <dbReference type="Proteomes" id="UP000075243"/>
    </source>
</evidence>
<dbReference type="Proteomes" id="UP000075243">
    <property type="component" value="Unassembled WGS sequence"/>
</dbReference>
<feature type="domain" description="Reverse transcriptase Ty1/copia-type" evidence="1">
    <location>
        <begin position="2"/>
        <end position="108"/>
    </location>
</feature>
<keyword evidence="3" id="KW-1185">Reference proteome</keyword>
<accession>A0A151S6F4</accession>
<dbReference type="Gramene" id="C.cajan_26225.t">
    <property type="protein sequence ID" value="C.cajan_26225.t"/>
    <property type="gene ID" value="C.cajan_26225"/>
</dbReference>
<reference evidence="2" key="1">
    <citation type="journal article" date="2012" name="Nat. Biotechnol.">
        <title>Draft genome sequence of pigeonpea (Cajanus cajan), an orphan legume crop of resource-poor farmers.</title>
        <authorList>
            <person name="Varshney R.K."/>
            <person name="Chen W."/>
            <person name="Li Y."/>
            <person name="Bharti A.K."/>
            <person name="Saxena R.K."/>
            <person name="Schlueter J.A."/>
            <person name="Donoghue M.T."/>
            <person name="Azam S."/>
            <person name="Fan G."/>
            <person name="Whaley A.M."/>
            <person name="Farmer A.D."/>
            <person name="Sheridan J."/>
            <person name="Iwata A."/>
            <person name="Tuteja R."/>
            <person name="Penmetsa R.V."/>
            <person name="Wu W."/>
            <person name="Upadhyaya H.D."/>
            <person name="Yang S.P."/>
            <person name="Shah T."/>
            <person name="Saxena K.B."/>
            <person name="Michael T."/>
            <person name="McCombie W.R."/>
            <person name="Yang B."/>
            <person name="Zhang G."/>
            <person name="Yang H."/>
            <person name="Wang J."/>
            <person name="Spillane C."/>
            <person name="Cook D.R."/>
            <person name="May G.D."/>
            <person name="Xu X."/>
            <person name="Jackson S.A."/>
        </authorList>
    </citation>
    <scope>NUCLEOTIDE SEQUENCE [LARGE SCALE GENOMIC DNA]</scope>
</reference>
<dbReference type="Pfam" id="PF07727">
    <property type="entry name" value="RVT_2"/>
    <property type="match status" value="1"/>
</dbReference>
<evidence type="ECO:0000313" key="2">
    <source>
        <dbReference type="EMBL" id="KYP50393.1"/>
    </source>
</evidence>
<organism evidence="2 3">
    <name type="scientific">Cajanus cajan</name>
    <name type="common">Pigeon pea</name>
    <name type="synonym">Cajanus indicus</name>
    <dbReference type="NCBI Taxonomy" id="3821"/>
    <lineage>
        <taxon>Eukaryota</taxon>
        <taxon>Viridiplantae</taxon>
        <taxon>Streptophyta</taxon>
        <taxon>Embryophyta</taxon>
        <taxon>Tracheophyta</taxon>
        <taxon>Spermatophyta</taxon>
        <taxon>Magnoliopsida</taxon>
        <taxon>eudicotyledons</taxon>
        <taxon>Gunneridae</taxon>
        <taxon>Pentapetalae</taxon>
        <taxon>rosids</taxon>
        <taxon>fabids</taxon>
        <taxon>Fabales</taxon>
        <taxon>Fabaceae</taxon>
        <taxon>Papilionoideae</taxon>
        <taxon>50 kb inversion clade</taxon>
        <taxon>NPAAA clade</taxon>
        <taxon>indigoferoid/millettioid clade</taxon>
        <taxon>Phaseoleae</taxon>
        <taxon>Cajanus</taxon>
    </lineage>
</organism>
<dbReference type="InterPro" id="IPR043502">
    <property type="entry name" value="DNA/RNA_pol_sf"/>
</dbReference>
<protein>
    <recommendedName>
        <fullName evidence="1">Reverse transcriptase Ty1/copia-type domain-containing protein</fullName>
    </recommendedName>
</protein>